<gene>
    <name evidence="2" type="ORF">POCULU_LOCUS4780</name>
</gene>
<keyword evidence="1" id="KW-0812">Transmembrane</keyword>
<evidence type="ECO:0000313" key="2">
    <source>
        <dbReference type="EMBL" id="CAG8546119.1"/>
    </source>
</evidence>
<evidence type="ECO:0000313" key="3">
    <source>
        <dbReference type="Proteomes" id="UP000789572"/>
    </source>
</evidence>
<dbReference type="OrthoDB" id="2319502at2759"/>
<dbReference type="Proteomes" id="UP000789572">
    <property type="component" value="Unassembled WGS sequence"/>
</dbReference>
<comment type="caution">
    <text evidence="2">The sequence shown here is derived from an EMBL/GenBank/DDBJ whole genome shotgun (WGS) entry which is preliminary data.</text>
</comment>
<reference evidence="2" key="1">
    <citation type="submission" date="2021-06" db="EMBL/GenBank/DDBJ databases">
        <authorList>
            <person name="Kallberg Y."/>
            <person name="Tangrot J."/>
            <person name="Rosling A."/>
        </authorList>
    </citation>
    <scope>NUCLEOTIDE SEQUENCE</scope>
    <source>
        <strain evidence="2">IA702</strain>
    </source>
</reference>
<name>A0A9N9AWK4_9GLOM</name>
<proteinExistence type="predicted"/>
<evidence type="ECO:0000256" key="1">
    <source>
        <dbReference type="SAM" id="Phobius"/>
    </source>
</evidence>
<dbReference type="Pfam" id="PF06522">
    <property type="entry name" value="B12D"/>
    <property type="match status" value="1"/>
</dbReference>
<keyword evidence="1" id="KW-0472">Membrane</keyword>
<keyword evidence="3" id="KW-1185">Reference proteome</keyword>
<accession>A0A9N9AWK4</accession>
<keyword evidence="1" id="KW-1133">Transmembrane helix</keyword>
<feature type="transmembrane region" description="Helical" evidence="1">
    <location>
        <begin position="54"/>
        <end position="73"/>
    </location>
</feature>
<organism evidence="2 3">
    <name type="scientific">Paraglomus occultum</name>
    <dbReference type="NCBI Taxonomy" id="144539"/>
    <lineage>
        <taxon>Eukaryota</taxon>
        <taxon>Fungi</taxon>
        <taxon>Fungi incertae sedis</taxon>
        <taxon>Mucoromycota</taxon>
        <taxon>Glomeromycotina</taxon>
        <taxon>Glomeromycetes</taxon>
        <taxon>Paraglomerales</taxon>
        <taxon>Paraglomeraceae</taxon>
        <taxon>Paraglomus</taxon>
    </lineage>
</organism>
<dbReference type="EMBL" id="CAJVPJ010000649">
    <property type="protein sequence ID" value="CAG8546119.1"/>
    <property type="molecule type" value="Genomic_DNA"/>
</dbReference>
<dbReference type="InterPro" id="IPR010530">
    <property type="entry name" value="B12D"/>
</dbReference>
<protein>
    <submittedName>
        <fullName evidence="2">53_t:CDS:1</fullName>
    </submittedName>
</protein>
<dbReference type="AlphaFoldDB" id="A0A9N9AWK4"/>
<sequence>MGTFVIQKRPNYSVRSFVYFLRILSSMPPSKAPRIPHTITTRFRAGIRNFPSELFPLVVVVTAGLSAGVFAAVRKMRTDPTLKRRH</sequence>